<dbReference type="OrthoDB" id="9770424at2"/>
<dbReference type="Pfam" id="PF01924">
    <property type="entry name" value="HypD"/>
    <property type="match status" value="1"/>
</dbReference>
<proteinExistence type="inferred from homology"/>
<dbReference type="InterPro" id="IPR042244">
    <property type="entry name" value="HypD_2_sf"/>
</dbReference>
<evidence type="ECO:0000256" key="2">
    <source>
        <dbReference type="ARBA" id="ARBA00022723"/>
    </source>
</evidence>
<name>A0A1L8D1P1_9THEO</name>
<dbReference type="InterPro" id="IPR042243">
    <property type="entry name" value="HypD_1"/>
</dbReference>
<dbReference type="NCBIfam" id="TIGR00075">
    <property type="entry name" value="hypD"/>
    <property type="match status" value="1"/>
</dbReference>
<dbReference type="PANTHER" id="PTHR30149">
    <property type="entry name" value="HYDROGENASE PROTEIN ASSEMBLY PROTEIN HYPD"/>
    <property type="match status" value="1"/>
</dbReference>
<keyword evidence="2" id="KW-0479">Metal-binding</keyword>
<keyword evidence="5" id="KW-1185">Reference proteome</keyword>
<dbReference type="STRING" id="661089.ciss_10110"/>
<dbReference type="PIRSF" id="PIRSF005622">
    <property type="entry name" value="Hydrgn_mat_hypD"/>
    <property type="match status" value="1"/>
</dbReference>
<dbReference type="GO" id="GO:0005506">
    <property type="term" value="F:iron ion binding"/>
    <property type="evidence" value="ECO:0007669"/>
    <property type="project" value="TreeGrafter"/>
</dbReference>
<reference evidence="5" key="1">
    <citation type="submission" date="2016-12" db="EMBL/GenBank/DDBJ databases">
        <title>Draft Genome Sequences od Carboxydothermus pertinax and islandicus, Hydrogenogenic Carboxydotrophic Bacteria.</title>
        <authorList>
            <person name="Fukuyama Y."/>
            <person name="Ohmae K."/>
            <person name="Yoneda Y."/>
            <person name="Yoshida T."/>
            <person name="Sako Y."/>
        </authorList>
    </citation>
    <scope>NUCLEOTIDE SEQUENCE [LARGE SCALE GENOMIC DNA]</scope>
    <source>
        <strain evidence="5">SET</strain>
    </source>
</reference>
<comment type="caution">
    <text evidence="4">The sequence shown here is derived from an EMBL/GenBank/DDBJ whole genome shotgun (WGS) entry which is preliminary data.</text>
</comment>
<evidence type="ECO:0000313" key="4">
    <source>
        <dbReference type="EMBL" id="GAV25078.1"/>
    </source>
</evidence>
<dbReference type="Gene3D" id="6.10.20.100">
    <property type="match status" value="1"/>
</dbReference>
<accession>A0A1L8D1P1</accession>
<gene>
    <name evidence="4" type="ORF">ciss_10110</name>
</gene>
<dbReference type="Gene3D" id="3.40.50.11750">
    <property type="entry name" value="HypD, alpha/beta domain 1"/>
    <property type="match status" value="2"/>
</dbReference>
<protein>
    <submittedName>
        <fullName evidence="4">Hydrogenase formation protein HypD</fullName>
    </submittedName>
</protein>
<evidence type="ECO:0000256" key="3">
    <source>
        <dbReference type="ARBA" id="ARBA00023004"/>
    </source>
</evidence>
<sequence>MGMINNSVLKSFHEIMERVTKSELTINIMEVCGTHTMALFEHGIRSLLPQNINLVSGPGCPVCVTGEEIMVEAFELLEKHKVTLFTFGDMLKVPGEGRTLSILKAQGFSVKVAYSPRNAIEFAEKNPNLDVVFFGAGFETTAPALGATILEAYEKKLNNFSMLLVVKTVPPALKYLVEHNSLIDGFILPGHVSAVIGAKAFRFITENYRIPAAVTGFSAEELLLGISLVVKSILKKEPQYYNAYPHVVREKGNEKARRIIEEVFEKGDANWRGIGNIPLSGLFIRERYSQYDARKKYGLREKPPIVPRGCKCGEIMLGRMLPPECPLFAKGCTPEKPVGACMVSSEGSCAAYYKYGRR</sequence>
<dbReference type="GO" id="GO:0051539">
    <property type="term" value="F:4 iron, 4 sulfur cluster binding"/>
    <property type="evidence" value="ECO:0007669"/>
    <property type="project" value="TreeGrafter"/>
</dbReference>
<evidence type="ECO:0000313" key="5">
    <source>
        <dbReference type="Proteomes" id="UP000187338"/>
    </source>
</evidence>
<dbReference type="InterPro" id="IPR002780">
    <property type="entry name" value="Hyd_form_HypD"/>
</dbReference>
<keyword evidence="3" id="KW-0408">Iron</keyword>
<organism evidence="4 5">
    <name type="scientific">Carboxydothermus islandicus</name>
    <dbReference type="NCBI Taxonomy" id="661089"/>
    <lineage>
        <taxon>Bacteria</taxon>
        <taxon>Bacillati</taxon>
        <taxon>Bacillota</taxon>
        <taxon>Clostridia</taxon>
        <taxon>Thermoanaerobacterales</taxon>
        <taxon>Thermoanaerobacteraceae</taxon>
        <taxon>Carboxydothermus</taxon>
    </lineage>
</organism>
<dbReference type="AlphaFoldDB" id="A0A1L8D1P1"/>
<evidence type="ECO:0000256" key="1">
    <source>
        <dbReference type="ARBA" id="ARBA00007888"/>
    </source>
</evidence>
<comment type="similarity">
    <text evidence="1">Belongs to the HypD family.</text>
</comment>
<dbReference type="GO" id="GO:0070025">
    <property type="term" value="F:carbon monoxide binding"/>
    <property type="evidence" value="ECO:0007669"/>
    <property type="project" value="TreeGrafter"/>
</dbReference>
<dbReference type="GO" id="GO:0051604">
    <property type="term" value="P:protein maturation"/>
    <property type="evidence" value="ECO:0007669"/>
    <property type="project" value="TreeGrafter"/>
</dbReference>
<dbReference type="EMBL" id="BDJL01000030">
    <property type="protein sequence ID" value="GAV25078.1"/>
    <property type="molecule type" value="Genomic_DNA"/>
</dbReference>
<dbReference type="Proteomes" id="UP000187338">
    <property type="component" value="Unassembled WGS sequence"/>
</dbReference>
<dbReference type="PANTHER" id="PTHR30149:SF0">
    <property type="entry name" value="HYDROGENASE MATURATION FACTOR HYPD"/>
    <property type="match status" value="1"/>
</dbReference>